<evidence type="ECO:0000313" key="2">
    <source>
        <dbReference type="Proteomes" id="UP000005561"/>
    </source>
</evidence>
<evidence type="ECO:0000313" key="1">
    <source>
        <dbReference type="EMBL" id="EET60459.1"/>
    </source>
</evidence>
<dbReference type="Proteomes" id="UP000005561">
    <property type="component" value="Unassembled WGS sequence"/>
</dbReference>
<sequence>MVGGDVGWNDRNCDEEDCSLRERFRNRLGFIAGCGTPESPHSSDILTFPSLEIRINEQTVYHNGIPSLSLTMSSLPYSI</sequence>
<reference evidence="1" key="1">
    <citation type="submission" date="2009-07" db="EMBL/GenBank/DDBJ databases">
        <authorList>
            <person name="Weinstock G."/>
            <person name="Sodergren E."/>
            <person name="Clifton S."/>
            <person name="Fulton L."/>
            <person name="Fulton B."/>
            <person name="Courtney L."/>
            <person name="Fronick C."/>
            <person name="Harrison M."/>
            <person name="Strong C."/>
            <person name="Farmer C."/>
            <person name="Delahaunty K."/>
            <person name="Markovic C."/>
            <person name="Hall O."/>
            <person name="Minx P."/>
            <person name="Tomlinson C."/>
            <person name="Mitreva M."/>
            <person name="Nelson J."/>
            <person name="Hou S."/>
            <person name="Wollam A."/>
            <person name="Pepin K.H."/>
            <person name="Johnson M."/>
            <person name="Bhonagiri V."/>
            <person name="Nash W.E."/>
            <person name="Warren W."/>
            <person name="Chinwalla A."/>
            <person name="Mardis E.R."/>
            <person name="Wilson R.K."/>
        </authorList>
    </citation>
    <scope>NUCLEOTIDE SEQUENCE [LARGE SCALE GENOMIC DNA]</scope>
    <source>
        <strain evidence="1">DSM 14469</strain>
    </source>
</reference>
<keyword evidence="2" id="KW-1185">Reference proteome</keyword>
<organism evidence="1 2">
    <name type="scientific">Marvinbryantia formatexigens DSM 14469</name>
    <dbReference type="NCBI Taxonomy" id="478749"/>
    <lineage>
        <taxon>Bacteria</taxon>
        <taxon>Bacillati</taxon>
        <taxon>Bacillota</taxon>
        <taxon>Clostridia</taxon>
        <taxon>Lachnospirales</taxon>
        <taxon>Lachnospiraceae</taxon>
        <taxon>Marvinbryantia</taxon>
    </lineage>
</organism>
<protein>
    <submittedName>
        <fullName evidence="1">Uncharacterized protein</fullName>
    </submittedName>
</protein>
<dbReference type="AlphaFoldDB" id="C6LG95"/>
<accession>C6LG95</accession>
<dbReference type="EMBL" id="ACCL02000011">
    <property type="protein sequence ID" value="EET60459.1"/>
    <property type="molecule type" value="Genomic_DNA"/>
</dbReference>
<name>C6LG95_9FIRM</name>
<comment type="caution">
    <text evidence="1">The sequence shown here is derived from an EMBL/GenBank/DDBJ whole genome shotgun (WGS) entry which is preliminary data.</text>
</comment>
<gene>
    <name evidence="1" type="ORF">BRYFOR_07655</name>
</gene>
<proteinExistence type="predicted"/>